<dbReference type="AlphaFoldDB" id="A0A1X0QMZ9"/>
<reference evidence="1" key="1">
    <citation type="journal article" date="2016" name="Proc. Natl. Acad. Sci. U.S.A.">
        <title>Lipid metabolic changes in an early divergent fungus govern the establishment of a mutualistic symbiosis with endobacteria.</title>
        <authorList>
            <person name="Lastovetsky O.A."/>
            <person name="Gaspar M.L."/>
            <person name="Mondo S.J."/>
            <person name="LaButti K.M."/>
            <person name="Sandor L."/>
            <person name="Grigoriev I.V."/>
            <person name="Henry S.A."/>
            <person name="Pawlowska T.E."/>
        </authorList>
    </citation>
    <scope>NUCLEOTIDE SEQUENCE [LARGE SCALE GENOMIC DNA]</scope>
    <source>
        <strain evidence="1">ATCC 52814</strain>
    </source>
</reference>
<protein>
    <submittedName>
        <fullName evidence="1">Uncharacterized protein</fullName>
    </submittedName>
</protein>
<sequence length="139" mass="16018">MCPDVGLCYIDVPTEPYLVAITNNTVVQNWAHHLEEGNEEIECETNDKVILHKLASQLLDSESHLVELVNNIFLINDPQNEKVYERLDMSSEEIFTITKQYTSLYQDGNTRSFAQFAKKCDAKYLDAQVSKKTQQRWSS</sequence>
<dbReference type="Proteomes" id="UP000242414">
    <property type="component" value="Unassembled WGS sequence"/>
</dbReference>
<accession>A0A1X0QMZ9</accession>
<name>A0A1X0QMZ9_RHIZD</name>
<dbReference type="VEuPathDB" id="FungiDB:BCV72DRAFT_322959"/>
<proteinExistence type="predicted"/>
<dbReference type="OrthoDB" id="2272036at2759"/>
<organism evidence="1">
    <name type="scientific">Rhizopus microsporus var. microsporus</name>
    <dbReference type="NCBI Taxonomy" id="86635"/>
    <lineage>
        <taxon>Eukaryota</taxon>
        <taxon>Fungi</taxon>
        <taxon>Fungi incertae sedis</taxon>
        <taxon>Mucoromycota</taxon>
        <taxon>Mucoromycotina</taxon>
        <taxon>Mucoromycetes</taxon>
        <taxon>Mucorales</taxon>
        <taxon>Mucorineae</taxon>
        <taxon>Rhizopodaceae</taxon>
        <taxon>Rhizopus</taxon>
    </lineage>
</organism>
<evidence type="ECO:0000313" key="1">
    <source>
        <dbReference type="EMBL" id="ORE01130.1"/>
    </source>
</evidence>
<dbReference type="EMBL" id="KV922180">
    <property type="protein sequence ID" value="ORE01130.1"/>
    <property type="molecule type" value="Genomic_DNA"/>
</dbReference>
<gene>
    <name evidence="1" type="ORF">BCV72DRAFT_322959</name>
</gene>